<sequence>MGVGRKYTQKDIAAAAKVHPSTVSLALSNSPTLADKTKERILKVAKEMGYQPDPFLSQLATYKNLGRQGIFRGTLAFLINRHPLEKSPNARPFKQYLVGSSKQAETYGYQLKVFDFDRSKITGSRLRQIMIARGVKGILLCPQPRGIDRIDDFDFRNFSCVSFGYSLCNPRFHVVNNHQFHAAMLCMQNLIRVGCKRIGFAIPQFHDNRANNNYLAGYMTHLAKNPNLPTLPAFTGDSFSLNSFSEWFNSIKPDGLLTVPYRLPEFLQQMNVDTTQACKLAIPTLNDSEGAWSGIDEDGEAIGAAAVDLLVSMIRRGEMGIPAKPSSLLFEGVWVENESFIK</sequence>
<dbReference type="Pfam" id="PF00356">
    <property type="entry name" value="LacI"/>
    <property type="match status" value="1"/>
</dbReference>
<dbReference type="SUPFAM" id="SSF47413">
    <property type="entry name" value="lambda repressor-like DNA-binding domains"/>
    <property type="match status" value="1"/>
</dbReference>
<evidence type="ECO:0000313" key="6">
    <source>
        <dbReference type="Proteomes" id="UP001324993"/>
    </source>
</evidence>
<keyword evidence="2 5" id="KW-0238">DNA-binding</keyword>
<keyword evidence="1" id="KW-0805">Transcription regulation</keyword>
<dbReference type="Proteomes" id="UP001324993">
    <property type="component" value="Chromosome"/>
</dbReference>
<evidence type="ECO:0000259" key="4">
    <source>
        <dbReference type="PROSITE" id="PS50932"/>
    </source>
</evidence>
<gene>
    <name evidence="5" type="ORF">SH580_08960</name>
</gene>
<dbReference type="Gene3D" id="3.40.50.2300">
    <property type="match status" value="2"/>
</dbReference>
<dbReference type="SUPFAM" id="SSF53822">
    <property type="entry name" value="Periplasmic binding protein-like I"/>
    <property type="match status" value="1"/>
</dbReference>
<dbReference type="SMART" id="SM00354">
    <property type="entry name" value="HTH_LACI"/>
    <property type="match status" value="1"/>
</dbReference>
<dbReference type="CDD" id="cd01392">
    <property type="entry name" value="HTH_LacI"/>
    <property type="match status" value="1"/>
</dbReference>
<accession>A0ABZ0RRG6</accession>
<dbReference type="InterPro" id="IPR028082">
    <property type="entry name" value="Peripla_BP_I"/>
</dbReference>
<feature type="domain" description="HTH lacI-type" evidence="4">
    <location>
        <begin position="7"/>
        <end position="61"/>
    </location>
</feature>
<proteinExistence type="predicted"/>
<evidence type="ECO:0000256" key="3">
    <source>
        <dbReference type="ARBA" id="ARBA00023163"/>
    </source>
</evidence>
<keyword evidence="6" id="KW-1185">Reference proteome</keyword>
<dbReference type="GO" id="GO:0003677">
    <property type="term" value="F:DNA binding"/>
    <property type="evidence" value="ECO:0007669"/>
    <property type="project" value="UniProtKB-KW"/>
</dbReference>
<dbReference type="InterPro" id="IPR000843">
    <property type="entry name" value="HTH_LacI"/>
</dbReference>
<organism evidence="5 6">
    <name type="scientific">Coraliomargarita algicola</name>
    <dbReference type="NCBI Taxonomy" id="3092156"/>
    <lineage>
        <taxon>Bacteria</taxon>
        <taxon>Pseudomonadati</taxon>
        <taxon>Verrucomicrobiota</taxon>
        <taxon>Opitutia</taxon>
        <taxon>Puniceicoccales</taxon>
        <taxon>Coraliomargaritaceae</taxon>
        <taxon>Coraliomargarita</taxon>
    </lineage>
</organism>
<keyword evidence="3" id="KW-0804">Transcription</keyword>
<reference evidence="5 6" key="1">
    <citation type="submission" date="2023-11" db="EMBL/GenBank/DDBJ databases">
        <title>Coraliomargarita sp. nov., isolated from marine algae.</title>
        <authorList>
            <person name="Lee J.K."/>
            <person name="Baek J.H."/>
            <person name="Kim J.M."/>
            <person name="Choi D.G."/>
            <person name="Jeon C.O."/>
        </authorList>
    </citation>
    <scope>NUCLEOTIDE SEQUENCE [LARGE SCALE GENOMIC DNA]</scope>
    <source>
        <strain evidence="5 6">J2-16</strain>
    </source>
</reference>
<evidence type="ECO:0000256" key="1">
    <source>
        <dbReference type="ARBA" id="ARBA00023015"/>
    </source>
</evidence>
<protein>
    <submittedName>
        <fullName evidence="5">LacI family DNA-binding transcriptional regulator</fullName>
    </submittedName>
</protein>
<evidence type="ECO:0000256" key="2">
    <source>
        <dbReference type="ARBA" id="ARBA00023125"/>
    </source>
</evidence>
<dbReference type="EMBL" id="CP138858">
    <property type="protein sequence ID" value="WPJ97839.1"/>
    <property type="molecule type" value="Genomic_DNA"/>
</dbReference>
<evidence type="ECO:0000313" key="5">
    <source>
        <dbReference type="EMBL" id="WPJ97839.1"/>
    </source>
</evidence>
<dbReference type="RefSeq" id="WP_319834659.1">
    <property type="nucleotide sequence ID" value="NZ_CP138858.1"/>
</dbReference>
<dbReference type="PANTHER" id="PTHR30146:SF109">
    <property type="entry name" value="HTH-TYPE TRANSCRIPTIONAL REGULATOR GALS"/>
    <property type="match status" value="1"/>
</dbReference>
<dbReference type="InterPro" id="IPR010982">
    <property type="entry name" value="Lambda_DNA-bd_dom_sf"/>
</dbReference>
<dbReference type="PROSITE" id="PS50932">
    <property type="entry name" value="HTH_LACI_2"/>
    <property type="match status" value="1"/>
</dbReference>
<dbReference type="Gene3D" id="1.10.260.40">
    <property type="entry name" value="lambda repressor-like DNA-binding domains"/>
    <property type="match status" value="1"/>
</dbReference>
<dbReference type="PANTHER" id="PTHR30146">
    <property type="entry name" value="LACI-RELATED TRANSCRIPTIONAL REPRESSOR"/>
    <property type="match status" value="1"/>
</dbReference>
<name>A0ABZ0RRG6_9BACT</name>